<reference evidence="6" key="3">
    <citation type="submission" date="2022-01" db="UniProtKB">
        <authorList>
            <consortium name="EnsemblPlants"/>
        </authorList>
    </citation>
    <scope>IDENTIFICATION</scope>
    <source>
        <strain evidence="6">subsp. vulgare</strain>
    </source>
</reference>
<evidence type="ECO:0000313" key="7">
    <source>
        <dbReference type="Proteomes" id="UP000011116"/>
    </source>
</evidence>
<dbReference type="InterPro" id="IPR046960">
    <property type="entry name" value="PPR_At4g14850-like_plant"/>
</dbReference>
<dbReference type="PANTHER" id="PTHR47926">
    <property type="entry name" value="PENTATRICOPEPTIDE REPEAT-CONTAINING PROTEIN"/>
    <property type="match status" value="1"/>
</dbReference>
<dbReference type="InterPro" id="IPR011990">
    <property type="entry name" value="TPR-like_helical_dom_sf"/>
</dbReference>
<keyword evidence="1" id="KW-0677">Repeat</keyword>
<dbReference type="FunFam" id="1.25.40.10:FF:000031">
    <property type="entry name" value="Pentatricopeptide repeat-containing protein mitochondrial"/>
    <property type="match status" value="1"/>
</dbReference>
<dbReference type="Gene3D" id="1.25.40.10">
    <property type="entry name" value="Tetratricopeptide repeat domain"/>
    <property type="match status" value="5"/>
</dbReference>
<dbReference type="InterPro" id="IPR046848">
    <property type="entry name" value="E_motif"/>
</dbReference>
<evidence type="ECO:0000256" key="3">
    <source>
        <dbReference type="PROSITE-ProRule" id="PRU00708"/>
    </source>
</evidence>
<evidence type="ECO:0000256" key="2">
    <source>
        <dbReference type="ARBA" id="ARBA00022946"/>
    </source>
</evidence>
<dbReference type="PANTHER" id="PTHR47926:SF390">
    <property type="entry name" value="TETRATRICOPEPTIDE REPEAT-LIKE SUPERFAMILY PROTEIN"/>
    <property type="match status" value="1"/>
</dbReference>
<dbReference type="OrthoDB" id="645871at2759"/>
<feature type="region of interest" description="Disordered" evidence="4">
    <location>
        <begin position="46"/>
        <end position="67"/>
    </location>
</feature>
<dbReference type="Pfam" id="PF14432">
    <property type="entry name" value="DYW_deaminase"/>
    <property type="match status" value="1"/>
</dbReference>
<dbReference type="FunFam" id="1.25.40.10:FF:000366">
    <property type="entry name" value="Pentatricopeptide (PPR) repeat-containing protein"/>
    <property type="match status" value="1"/>
</dbReference>
<keyword evidence="2" id="KW-0809">Transit peptide</keyword>
<dbReference type="Proteomes" id="UP000011116">
    <property type="component" value="Chromosome 3H"/>
</dbReference>
<dbReference type="Pfam" id="PF20430">
    <property type="entry name" value="Eplus_motif"/>
    <property type="match status" value="1"/>
</dbReference>
<gene>
    <name evidence="6" type="primary">LOC123443800</name>
</gene>
<feature type="repeat" description="PPR" evidence="3">
    <location>
        <begin position="338"/>
        <end position="372"/>
    </location>
</feature>
<dbReference type="GeneID" id="123443800"/>
<feature type="repeat" description="PPR" evidence="3">
    <location>
        <begin position="814"/>
        <end position="848"/>
    </location>
</feature>
<dbReference type="GO" id="GO:0008270">
    <property type="term" value="F:zinc ion binding"/>
    <property type="evidence" value="ECO:0007669"/>
    <property type="project" value="InterPro"/>
</dbReference>
<dbReference type="SMR" id="A0A8I6X7Z1"/>
<dbReference type="FunFam" id="1.25.40.10:FF:002168">
    <property type="entry name" value="Pentatricopeptide repeat-containing protein At3g50420"/>
    <property type="match status" value="1"/>
</dbReference>
<dbReference type="Pfam" id="PF01535">
    <property type="entry name" value="PPR"/>
    <property type="match status" value="7"/>
</dbReference>
<dbReference type="Gramene" id="HORVU.MOREX.r3.3HG0268790.1">
    <property type="protein sequence ID" value="HORVU.MOREX.r3.3HG0268790.1.CDS1"/>
    <property type="gene ID" value="HORVU.MOREX.r3.3HG0268790"/>
</dbReference>
<feature type="domain" description="DYW" evidence="5">
    <location>
        <begin position="996"/>
        <end position="1088"/>
    </location>
</feature>
<dbReference type="InterPro" id="IPR046849">
    <property type="entry name" value="E2_motif"/>
</dbReference>
<feature type="repeat" description="PPR" evidence="3">
    <location>
        <begin position="263"/>
        <end position="297"/>
    </location>
</feature>
<reference evidence="6" key="2">
    <citation type="submission" date="2020-10" db="EMBL/GenBank/DDBJ databases">
        <authorList>
            <person name="Scholz U."/>
            <person name="Mascher M."/>
            <person name="Fiebig A."/>
        </authorList>
    </citation>
    <scope>NUCLEOTIDE SEQUENCE [LARGE SCALE GENOMIC DNA]</scope>
    <source>
        <strain evidence="6">cv. Morex</strain>
    </source>
</reference>
<accession>A0A8I6X7Z1</accession>
<protein>
    <recommendedName>
        <fullName evidence="5">DYW domain-containing protein</fullName>
    </recommendedName>
</protein>
<dbReference type="PROSITE" id="PS51375">
    <property type="entry name" value="PPR"/>
    <property type="match status" value="7"/>
</dbReference>
<dbReference type="Pfam" id="PF20431">
    <property type="entry name" value="E_motif"/>
    <property type="match status" value="1"/>
</dbReference>
<evidence type="ECO:0000256" key="1">
    <source>
        <dbReference type="ARBA" id="ARBA00022737"/>
    </source>
</evidence>
<feature type="compositionally biased region" description="Pro residues" evidence="4">
    <location>
        <begin position="55"/>
        <end position="67"/>
    </location>
</feature>
<name>A0A8I6X7Z1_HORVV</name>
<keyword evidence="7" id="KW-1185">Reference proteome</keyword>
<organism evidence="6 7">
    <name type="scientific">Hordeum vulgare subsp. vulgare</name>
    <name type="common">Domesticated barley</name>
    <dbReference type="NCBI Taxonomy" id="112509"/>
    <lineage>
        <taxon>Eukaryota</taxon>
        <taxon>Viridiplantae</taxon>
        <taxon>Streptophyta</taxon>
        <taxon>Embryophyta</taxon>
        <taxon>Tracheophyta</taxon>
        <taxon>Spermatophyta</taxon>
        <taxon>Magnoliopsida</taxon>
        <taxon>Liliopsida</taxon>
        <taxon>Poales</taxon>
        <taxon>Poaceae</taxon>
        <taxon>BOP clade</taxon>
        <taxon>Pooideae</taxon>
        <taxon>Triticodae</taxon>
        <taxon>Triticeae</taxon>
        <taxon>Hordeinae</taxon>
        <taxon>Hordeum</taxon>
    </lineage>
</organism>
<dbReference type="NCBIfam" id="TIGR00756">
    <property type="entry name" value="PPR"/>
    <property type="match status" value="4"/>
</dbReference>
<feature type="repeat" description="PPR" evidence="3">
    <location>
        <begin position="678"/>
        <end position="712"/>
    </location>
</feature>
<dbReference type="InterPro" id="IPR032867">
    <property type="entry name" value="DYW_dom"/>
</dbReference>
<dbReference type="RefSeq" id="XP_044976266.1">
    <property type="nucleotide sequence ID" value="XM_045120331.1"/>
</dbReference>
<dbReference type="AlphaFoldDB" id="A0A8I6X7Z1"/>
<dbReference type="GO" id="GO:0009451">
    <property type="term" value="P:RNA modification"/>
    <property type="evidence" value="ECO:0007669"/>
    <property type="project" value="InterPro"/>
</dbReference>
<proteinExistence type="predicted"/>
<dbReference type="FunFam" id="1.25.40.10:FF:002084">
    <property type="entry name" value="Putative pentatricopeptide repeat-containing protein"/>
    <property type="match status" value="1"/>
</dbReference>
<feature type="repeat" description="PPR" evidence="3">
    <location>
        <begin position="779"/>
        <end position="813"/>
    </location>
</feature>
<dbReference type="GO" id="GO:0003723">
    <property type="term" value="F:RNA binding"/>
    <property type="evidence" value="ECO:0007669"/>
    <property type="project" value="InterPro"/>
</dbReference>
<feature type="repeat" description="PPR" evidence="3">
    <location>
        <begin position="155"/>
        <end position="189"/>
    </location>
</feature>
<evidence type="ECO:0000259" key="5">
    <source>
        <dbReference type="Pfam" id="PF14432"/>
    </source>
</evidence>
<dbReference type="EnsemblPlants" id="HORVU.MOREX.r3.3HG0268790.1">
    <property type="protein sequence ID" value="HORVU.MOREX.r3.3HG0268790.1.CDS1"/>
    <property type="gene ID" value="HORVU.MOREX.r3.3HG0268790"/>
</dbReference>
<dbReference type="InterPro" id="IPR002885">
    <property type="entry name" value="PPR_rpt"/>
</dbReference>
<feature type="repeat" description="PPR" evidence="3">
    <location>
        <begin position="575"/>
        <end position="610"/>
    </location>
</feature>
<evidence type="ECO:0000256" key="4">
    <source>
        <dbReference type="SAM" id="MobiDB-lite"/>
    </source>
</evidence>
<reference evidence="7" key="1">
    <citation type="journal article" date="2012" name="Nature">
        <title>A physical, genetic and functional sequence assembly of the barley genome.</title>
        <authorList>
            <consortium name="The International Barley Genome Sequencing Consortium"/>
            <person name="Mayer K.F."/>
            <person name="Waugh R."/>
            <person name="Brown J.W."/>
            <person name="Schulman A."/>
            <person name="Langridge P."/>
            <person name="Platzer M."/>
            <person name="Fincher G.B."/>
            <person name="Muehlbauer G.J."/>
            <person name="Sato K."/>
            <person name="Close T.J."/>
            <person name="Wise R.P."/>
            <person name="Stein N."/>
        </authorList>
    </citation>
    <scope>NUCLEOTIDE SEQUENCE [LARGE SCALE GENOMIC DNA]</scope>
    <source>
        <strain evidence="7">cv. Morex</strain>
    </source>
</reference>
<dbReference type="FunFam" id="1.25.40.10:FF:000694">
    <property type="entry name" value="Pentatricopeptide repeat-containing protein At3g50420"/>
    <property type="match status" value="1"/>
</dbReference>
<dbReference type="Pfam" id="PF13041">
    <property type="entry name" value="PPR_2"/>
    <property type="match status" value="2"/>
</dbReference>
<dbReference type="KEGG" id="hvg:123443800"/>
<dbReference type="Gramene" id="HORVU.MOREX.r2.3HG0222790.1">
    <property type="protein sequence ID" value="HORVU.MOREX.r2.3HG0222790.1.CDS.1"/>
    <property type="gene ID" value="HORVU.MOREX.r2.3HG0222790"/>
</dbReference>
<dbReference type="FunFam" id="1.25.40.10:FF:000381">
    <property type="entry name" value="Pentatricopeptide repeat-containing protein"/>
    <property type="match status" value="2"/>
</dbReference>
<sequence length="1088" mass="120516">MPAPAVLQSVRLRAGVILERQTRPETNVKYMHRRLPPLPHLTLRFSSSSSYASPSPTPPRRLPPPVPLRDLLAHRLPLLHSPAPPPRSPPPVHPHADLLLRRRSGEAAPENLHLELVKRGLTHDLFLSNHLVNSYAKSSRLACARQVFDCMLERNAISWTCLVSGYVLSGITDEAFRVFREMLRVGSECSRPTSFTFGSVLRACQDAGPDKLGFAVQVHGLVSKTMYASNTTVCNALISMYGNCSVGLPIQAQWVFDATPVRDIITWNALMSVYAKKGYVGPTFTLFTEMLRDDSAIELKPNEHTFGSLITVTTVSSCSSRVLEQVYARVLNSGSSSDVYVGSALVSAFARNGMLDEAKNIFLSLKERNAVTLNGLIVGLVKQHCSEEAVGIFMGTRDSVVVNVDSYVVLLGAIAEFSVPEDGLMKGTEVHGHVLRTGLIDLKIALSNSLVNMYAKCGAIDKACRVFQLLCTRDRVSWNTIISVLDQTGYCEGAMMNYCMMRQGCISPSNFSAISGLSSCASLRLFSAGQQVHCDAVKWGLDLDTSVSNALVKMYGECGARSECWQVFNSMAEHDIVSWNSIMGVMTNLRAPIAESLEVFSKMMRSGLAPNKVTFVNLLATLSPSSVLELEKQVHAVVLKHGAIEDTAVDNALMSCYGKSGDMDSCEQLFSEISGRRDAVSWNSMISGYIYNGHLQEAIDCVWLMMHSDQVMDCCTFSIVLNACASVAALERGMEMHAFGIRSQLESDVVVESALVDMYSKCGRIDYASKVFNSMSQKNEFSWNSMISGYARHGLGRKALEIFEEMQQSGANPDHVTFVSVLSACSHAGLVDRGLEYFEMMEDHGILPQIEHYSCIIDLLGRAGNLIKIREYIRRMPMKPNTLIWRTVLVACRQSKERDKIDLGREASRMLLELEPQNPVNYVLASNFYAATGMWEDTAKTRAVMGGASVKKEAGRSWVTLGDGVHTFTAGDRSHPNTKEIYEKLSVLIQKIRNAGYVPMTEFALYDLEEENKEELLNYHSEKLAVAFVLTRPPSGVPIRIMKNLRVCGDCHMAFRYISHAIGRQIILRDAIRFHHFEDGKCSCGDYW</sequence>
<evidence type="ECO:0000313" key="6">
    <source>
        <dbReference type="EnsemblPlants" id="HORVU.MOREX.r3.3HG0268790.1.CDS1"/>
    </source>
</evidence>